<sequence>MAPQLPWPPRFAPLPDTDPDAGLAALRRLGREVWATARIVAASILDLPDFEVKLALGEALFTLTEVAAAIEERLAELGSAPDRTLPEPLADRLAADLALPPADRPPALLHRWCGPLADRFAAAGFDPLLDGPTERVRRRALADLRDAFGWLTDTYGDTPAPPPAAGSALRVGRPAMGARDARFRLFEHTRDYRRADDWTSSGSAYDDDRVELLRINRDEIDALETFALALFDLVEEAPLEVLRHLARLAWDEARHAAIGHALLAEDGTDPYRYACSMIGIRVRGAMAGWDAWTQITLFGELGIIGPMRALEREARRRGDTRTATAFHYVCRDETMHLKDSRHLLDRHHPAGGLAAAGEAARKRAGALLAELGLLSEEQYAALDERQIFALLGE</sequence>
<name>A0A7U3UN48_9ACTN</name>
<gene>
    <name evidence="1" type="ORF">RVR_486</name>
</gene>
<accession>A0A7U3UN48</accession>
<keyword evidence="2" id="KW-1185">Reference proteome</keyword>
<dbReference type="AlphaFoldDB" id="A0A7U3UN48"/>
<reference evidence="1 2" key="3">
    <citation type="journal article" date="2011" name="Nat. Chem. Biol.">
        <title>Reveromycin A biosynthesis uses RevG and RevJ for stereospecific spiroacetal formation.</title>
        <authorList>
            <person name="Takahashi S."/>
            <person name="Toyoda A."/>
            <person name="Sekiyama Y."/>
            <person name="Takagi H."/>
            <person name="Nogawa T."/>
            <person name="Uramoto M."/>
            <person name="Suzuki R."/>
            <person name="Koshino H."/>
            <person name="Kumano T."/>
            <person name="Panthee S."/>
            <person name="Dairi T."/>
            <person name="Ishikawa J."/>
            <person name="Ikeda H."/>
            <person name="Sakaki Y."/>
            <person name="Osada H."/>
        </authorList>
    </citation>
    <scope>NUCLEOTIDE SEQUENCE [LARGE SCALE GENOMIC DNA]</scope>
    <source>
        <strain evidence="1 2">SN-593</strain>
    </source>
</reference>
<dbReference type="EMBL" id="AP018365">
    <property type="protein sequence ID" value="BBA95575.1"/>
    <property type="molecule type" value="Genomic_DNA"/>
</dbReference>
<organism evidence="1 2">
    <name type="scientific">Actinacidiphila reveromycinica</name>
    <dbReference type="NCBI Taxonomy" id="659352"/>
    <lineage>
        <taxon>Bacteria</taxon>
        <taxon>Bacillati</taxon>
        <taxon>Actinomycetota</taxon>
        <taxon>Actinomycetes</taxon>
        <taxon>Kitasatosporales</taxon>
        <taxon>Streptomycetaceae</taxon>
        <taxon>Actinacidiphila</taxon>
    </lineage>
</organism>
<dbReference type="InterPro" id="IPR009078">
    <property type="entry name" value="Ferritin-like_SF"/>
</dbReference>
<proteinExistence type="predicted"/>
<reference evidence="1 2" key="1">
    <citation type="journal article" date="2010" name="J. Bacteriol.">
        <title>Biochemical characterization of a novel indole prenyltransferase from Streptomyces sp. SN-593.</title>
        <authorList>
            <person name="Takahashi S."/>
            <person name="Takagi H."/>
            <person name="Toyoda A."/>
            <person name="Uramoto M."/>
            <person name="Nogawa T."/>
            <person name="Ueki M."/>
            <person name="Sakaki Y."/>
            <person name="Osada H."/>
        </authorList>
    </citation>
    <scope>NUCLEOTIDE SEQUENCE [LARGE SCALE GENOMIC DNA]</scope>
    <source>
        <strain evidence="1 2">SN-593</strain>
    </source>
</reference>
<dbReference type="Proteomes" id="UP000595703">
    <property type="component" value="Chromosome"/>
</dbReference>
<reference evidence="1 2" key="4">
    <citation type="journal article" date="2020" name="Sci. Rep.">
        <title>beta-carboline chemical signals induce reveromycin production through a LuxR family regulator in Streptomyces sp. SN-593.</title>
        <authorList>
            <person name="Panthee S."/>
            <person name="Kito N."/>
            <person name="Hayashi T."/>
            <person name="Shimizu T."/>
            <person name="Ishikawa J."/>
            <person name="Hamamoto H."/>
            <person name="Osada H."/>
            <person name="Takahashi S."/>
        </authorList>
    </citation>
    <scope>NUCLEOTIDE SEQUENCE [LARGE SCALE GENOMIC DNA]</scope>
    <source>
        <strain evidence="1 2">SN-593</strain>
    </source>
</reference>
<protein>
    <submittedName>
        <fullName evidence="1">Uncharacterized protein</fullName>
    </submittedName>
</protein>
<dbReference type="KEGG" id="arev:RVR_486"/>
<dbReference type="SUPFAM" id="SSF47240">
    <property type="entry name" value="Ferritin-like"/>
    <property type="match status" value="1"/>
</dbReference>
<evidence type="ECO:0000313" key="2">
    <source>
        <dbReference type="Proteomes" id="UP000595703"/>
    </source>
</evidence>
<evidence type="ECO:0000313" key="1">
    <source>
        <dbReference type="EMBL" id="BBA95575.1"/>
    </source>
</evidence>
<dbReference type="RefSeq" id="WP_202232087.1">
    <property type="nucleotide sequence ID" value="NZ_AP018365.1"/>
</dbReference>
<reference evidence="1 2" key="2">
    <citation type="journal article" date="2011" name="J. Antibiot.">
        <title>Furaquinocins I and J: novel polyketide isoprenoid hybrid compounds from Streptomyces reveromyceticus SN-593.</title>
        <authorList>
            <person name="Panthee S."/>
            <person name="Takahashi S."/>
            <person name="Takagi H."/>
            <person name="Nogawa T."/>
            <person name="Oowada E."/>
            <person name="Uramoto M."/>
            <person name="Osada H."/>
        </authorList>
    </citation>
    <scope>NUCLEOTIDE SEQUENCE [LARGE SCALE GENOMIC DNA]</scope>
    <source>
        <strain evidence="1 2">SN-593</strain>
    </source>
</reference>